<comment type="cofactor">
    <cofactor evidence="4">
        <name>Mn(2+)</name>
        <dbReference type="ChEBI" id="CHEBI:29035"/>
    </cofactor>
    <text evidence="4">Binds 2 manganese ions per subunit.</text>
</comment>
<evidence type="ECO:0000256" key="5">
    <source>
        <dbReference type="RuleBase" id="RU003684"/>
    </source>
</evidence>
<dbReference type="PIRSF" id="PIRSF036979">
    <property type="entry name" value="Arginase"/>
    <property type="match status" value="1"/>
</dbReference>
<organism evidence="6 7">
    <name type="scientific">Psychrosphaera saromensis</name>
    <dbReference type="NCBI Taxonomy" id="716813"/>
    <lineage>
        <taxon>Bacteria</taxon>
        <taxon>Pseudomonadati</taxon>
        <taxon>Pseudomonadota</taxon>
        <taxon>Gammaproteobacteria</taxon>
        <taxon>Alteromonadales</taxon>
        <taxon>Pseudoalteromonadaceae</taxon>
        <taxon>Psychrosphaera</taxon>
    </lineage>
</organism>
<dbReference type="AlphaFoldDB" id="A0A2S7V181"/>
<dbReference type="PANTHER" id="PTHR11358">
    <property type="entry name" value="ARGINASE/AGMATINASE"/>
    <property type="match status" value="1"/>
</dbReference>
<dbReference type="PANTHER" id="PTHR11358:SF26">
    <property type="entry name" value="GUANIDINO ACID HYDROLASE, MITOCHONDRIAL"/>
    <property type="match status" value="1"/>
</dbReference>
<dbReference type="InterPro" id="IPR005925">
    <property type="entry name" value="Agmatinase-rel"/>
</dbReference>
<dbReference type="PROSITE" id="PS01053">
    <property type="entry name" value="ARGINASE_1"/>
    <property type="match status" value="1"/>
</dbReference>
<evidence type="ECO:0000256" key="3">
    <source>
        <dbReference type="ARBA" id="ARBA00022801"/>
    </source>
</evidence>
<proteinExistence type="inferred from homology"/>
<dbReference type="CDD" id="cd11593">
    <property type="entry name" value="Agmatinase-like_2"/>
    <property type="match status" value="1"/>
</dbReference>
<reference evidence="6 7" key="1">
    <citation type="submission" date="2016-12" db="EMBL/GenBank/DDBJ databases">
        <title>Diversity of luminous bacteria.</title>
        <authorList>
            <person name="Yoshizawa S."/>
            <person name="Kogure K."/>
        </authorList>
    </citation>
    <scope>NUCLEOTIDE SEQUENCE [LARGE SCALE GENOMIC DNA]</scope>
    <source>
        <strain evidence="6 7">SA4-48</strain>
    </source>
</reference>
<evidence type="ECO:0000256" key="1">
    <source>
        <dbReference type="ARBA" id="ARBA00009227"/>
    </source>
</evidence>
<feature type="binding site" evidence="4">
    <location>
        <position position="127"/>
    </location>
    <ligand>
        <name>Mn(2+)</name>
        <dbReference type="ChEBI" id="CHEBI:29035"/>
        <label>1</label>
    </ligand>
</feature>
<gene>
    <name evidence="6" type="ORF">BTO11_11620</name>
</gene>
<dbReference type="InterPro" id="IPR006035">
    <property type="entry name" value="Ureohydrolase"/>
</dbReference>
<keyword evidence="4" id="KW-0464">Manganese</keyword>
<dbReference type="Pfam" id="PF00491">
    <property type="entry name" value="Arginase"/>
    <property type="match status" value="1"/>
</dbReference>
<evidence type="ECO:0000256" key="2">
    <source>
        <dbReference type="ARBA" id="ARBA00022723"/>
    </source>
</evidence>
<dbReference type="GO" id="GO:0046872">
    <property type="term" value="F:metal ion binding"/>
    <property type="evidence" value="ECO:0007669"/>
    <property type="project" value="UniProtKB-KW"/>
</dbReference>
<accession>A0A2S7V181</accession>
<comment type="caution">
    <text evidence="6">The sequence shown here is derived from an EMBL/GenBank/DDBJ whole genome shotgun (WGS) entry which is preliminary data.</text>
</comment>
<evidence type="ECO:0000313" key="6">
    <source>
        <dbReference type="EMBL" id="PQJ55280.1"/>
    </source>
</evidence>
<feature type="binding site" evidence="4">
    <location>
        <position position="152"/>
    </location>
    <ligand>
        <name>Mn(2+)</name>
        <dbReference type="ChEBI" id="CHEBI:29035"/>
        <label>1</label>
    </ligand>
</feature>
<keyword evidence="7" id="KW-1185">Reference proteome</keyword>
<dbReference type="InterPro" id="IPR020855">
    <property type="entry name" value="Ureohydrolase_Mn_BS"/>
</dbReference>
<dbReference type="Gene3D" id="3.40.800.10">
    <property type="entry name" value="Ureohydrolase domain"/>
    <property type="match status" value="1"/>
</dbReference>
<feature type="binding site" evidence="4">
    <location>
        <position position="154"/>
    </location>
    <ligand>
        <name>Mn(2+)</name>
        <dbReference type="ChEBI" id="CHEBI:29035"/>
        <label>1</label>
    </ligand>
</feature>
<sequence length="320" mass="35431">MVFECALEHTGIFKNTIHIVGFEFDGTACFRKGTKDGPNALRAVSDGIESYSPYLDDDIDGVSFVDLGNFSLFSPDSAPMSADDLKSASPEFIQALWQKGTDDFIKLFSDVKLEQDQVKVITLGGEHSISYAPIKTYLEQYDDLALVHLDAHADLRDGYLGYHYSHASIIRRVVDHFGPKHELIQYGIRSGTKDEYVWMNENNSLIKDRTSFLKKIESIPNDRPIYLTLDLDYFDPSFFPGTGTPEPGGEDFHSFISLCKILTTKNFVGCDVVELAPNIDASGNSDVFAAKVVRELILCLNRSGNNSSSNNNGGAVNNAE</sequence>
<name>A0A2S7V181_9GAMM</name>
<dbReference type="Proteomes" id="UP000239007">
    <property type="component" value="Unassembled WGS sequence"/>
</dbReference>
<dbReference type="PROSITE" id="PS51409">
    <property type="entry name" value="ARGINASE_2"/>
    <property type="match status" value="1"/>
</dbReference>
<protein>
    <submittedName>
        <fullName evidence="6">Agmatinase</fullName>
    </submittedName>
</protein>
<dbReference type="EMBL" id="MSCH01000003">
    <property type="protein sequence ID" value="PQJ55280.1"/>
    <property type="molecule type" value="Genomic_DNA"/>
</dbReference>
<evidence type="ECO:0000256" key="4">
    <source>
        <dbReference type="PIRSR" id="PIRSR036979-1"/>
    </source>
</evidence>
<dbReference type="NCBIfam" id="TIGR01230">
    <property type="entry name" value="agmatinase"/>
    <property type="match status" value="1"/>
</dbReference>
<dbReference type="InterPro" id="IPR023696">
    <property type="entry name" value="Ureohydrolase_dom_sf"/>
</dbReference>
<feature type="binding site" evidence="4">
    <location>
        <position position="150"/>
    </location>
    <ligand>
        <name>Mn(2+)</name>
        <dbReference type="ChEBI" id="CHEBI:29035"/>
        <label>1</label>
    </ligand>
</feature>
<feature type="binding site" evidence="4">
    <location>
        <position position="232"/>
    </location>
    <ligand>
        <name>Mn(2+)</name>
        <dbReference type="ChEBI" id="CHEBI:29035"/>
        <label>2</label>
    </ligand>
</feature>
<evidence type="ECO:0000313" key="7">
    <source>
        <dbReference type="Proteomes" id="UP000239007"/>
    </source>
</evidence>
<dbReference type="GO" id="GO:0008783">
    <property type="term" value="F:agmatinase activity"/>
    <property type="evidence" value="ECO:0007669"/>
    <property type="project" value="TreeGrafter"/>
</dbReference>
<feature type="binding site" evidence="4">
    <location>
        <position position="230"/>
    </location>
    <ligand>
        <name>Mn(2+)</name>
        <dbReference type="ChEBI" id="CHEBI:29035"/>
        <label>1</label>
    </ligand>
</feature>
<dbReference type="SUPFAM" id="SSF52768">
    <property type="entry name" value="Arginase/deacetylase"/>
    <property type="match status" value="1"/>
</dbReference>
<keyword evidence="2 4" id="KW-0479">Metal-binding</keyword>
<dbReference type="GO" id="GO:0033389">
    <property type="term" value="P:putrescine biosynthetic process from arginine, via agmatine"/>
    <property type="evidence" value="ECO:0007669"/>
    <property type="project" value="TreeGrafter"/>
</dbReference>
<comment type="similarity">
    <text evidence="1">Belongs to the arginase family. Agmatinase subfamily.</text>
</comment>
<keyword evidence="3 5" id="KW-0378">Hydrolase</keyword>